<dbReference type="EC" id="3.6.3.-" evidence="7"/>
<evidence type="ECO:0000256" key="4">
    <source>
        <dbReference type="ARBA" id="ARBA00022840"/>
    </source>
</evidence>
<sequence length="163" mass="17818">MQTTPVIEIRNLSKTYKGNDVPAVNRLSLTVPAGEVFGLLGPNGAGKTTIIHILCGLCSFDSGEAFVCNHSLSTQMNDIKRLIGVVPQDIALYPSLTAFENLKVFGGVWGMKGAALTNRIDELLSFFGLEHSKNRYIKTFSGGMKRRINLIAGLLHRPQLLFL</sequence>
<evidence type="ECO:0000259" key="5">
    <source>
        <dbReference type="Pfam" id="PF00005"/>
    </source>
</evidence>
<feature type="non-terminal residue" evidence="7">
    <location>
        <position position="163"/>
    </location>
</feature>
<dbReference type="AlphaFoldDB" id="A0A5J4RKD1"/>
<evidence type="ECO:0000256" key="1">
    <source>
        <dbReference type="ARBA" id="ARBA00005417"/>
    </source>
</evidence>
<dbReference type="EMBL" id="SNRY01001069">
    <property type="protein sequence ID" value="KAA6333805.1"/>
    <property type="molecule type" value="Genomic_DNA"/>
</dbReference>
<evidence type="ECO:0000313" key="6">
    <source>
        <dbReference type="EMBL" id="KAA6333795.1"/>
    </source>
</evidence>
<dbReference type="GO" id="GO:0005524">
    <property type="term" value="F:ATP binding"/>
    <property type="evidence" value="ECO:0007669"/>
    <property type="project" value="UniProtKB-KW"/>
</dbReference>
<dbReference type="InterPro" id="IPR050763">
    <property type="entry name" value="ABC_transporter_ATP-binding"/>
</dbReference>
<comment type="similarity">
    <text evidence="1">Belongs to the ABC transporter superfamily.</text>
</comment>
<keyword evidence="4 7" id="KW-0067">ATP-binding</keyword>
<name>A0A5J4RKD1_9ZZZZ</name>
<feature type="domain" description="ABC transporter" evidence="5">
    <location>
        <begin position="25"/>
        <end position="163"/>
    </location>
</feature>
<gene>
    <name evidence="6" type="ORF">EZS27_017821</name>
    <name evidence="7" type="ORF">EZS27_017831</name>
</gene>
<evidence type="ECO:0000256" key="3">
    <source>
        <dbReference type="ARBA" id="ARBA00022741"/>
    </source>
</evidence>
<keyword evidence="3" id="KW-0547">Nucleotide-binding</keyword>
<keyword evidence="2" id="KW-0813">Transport</keyword>
<protein>
    <submittedName>
        <fullName evidence="7">Doxorubicin resistance ATP-binding protein DrrA</fullName>
        <ecNumber evidence="7">3.6.3.-</ecNumber>
    </submittedName>
</protein>
<dbReference type="InterPro" id="IPR003439">
    <property type="entry name" value="ABC_transporter-like_ATP-bd"/>
</dbReference>
<dbReference type="PANTHER" id="PTHR42711:SF5">
    <property type="entry name" value="ABC TRANSPORTER ATP-BINDING PROTEIN NATA"/>
    <property type="match status" value="1"/>
</dbReference>
<dbReference type="Pfam" id="PF00005">
    <property type="entry name" value="ABC_tran"/>
    <property type="match status" value="1"/>
</dbReference>
<dbReference type="Gene3D" id="3.40.50.300">
    <property type="entry name" value="P-loop containing nucleotide triphosphate hydrolases"/>
    <property type="match status" value="1"/>
</dbReference>
<dbReference type="SUPFAM" id="SSF52540">
    <property type="entry name" value="P-loop containing nucleoside triphosphate hydrolases"/>
    <property type="match status" value="1"/>
</dbReference>
<reference evidence="7" key="1">
    <citation type="submission" date="2019-03" db="EMBL/GenBank/DDBJ databases">
        <title>Single cell metagenomics reveals metabolic interactions within the superorganism composed of flagellate Streblomastix strix and complex community of Bacteroidetes bacteria on its surface.</title>
        <authorList>
            <person name="Treitli S.C."/>
            <person name="Kolisko M."/>
            <person name="Husnik F."/>
            <person name="Keeling P."/>
            <person name="Hampl V."/>
        </authorList>
    </citation>
    <scope>NUCLEOTIDE SEQUENCE</scope>
    <source>
        <strain evidence="7">STM</strain>
    </source>
</reference>
<evidence type="ECO:0000313" key="7">
    <source>
        <dbReference type="EMBL" id="KAA6333805.1"/>
    </source>
</evidence>
<comment type="caution">
    <text evidence="7">The sequence shown here is derived from an EMBL/GenBank/DDBJ whole genome shotgun (WGS) entry which is preliminary data.</text>
</comment>
<dbReference type="GO" id="GO:0016887">
    <property type="term" value="F:ATP hydrolysis activity"/>
    <property type="evidence" value="ECO:0007669"/>
    <property type="project" value="InterPro"/>
</dbReference>
<organism evidence="7">
    <name type="scientific">termite gut metagenome</name>
    <dbReference type="NCBI Taxonomy" id="433724"/>
    <lineage>
        <taxon>unclassified sequences</taxon>
        <taxon>metagenomes</taxon>
        <taxon>organismal metagenomes</taxon>
    </lineage>
</organism>
<accession>A0A5J4RKD1</accession>
<dbReference type="EMBL" id="SNRY01001069">
    <property type="protein sequence ID" value="KAA6333795.1"/>
    <property type="molecule type" value="Genomic_DNA"/>
</dbReference>
<dbReference type="InterPro" id="IPR027417">
    <property type="entry name" value="P-loop_NTPase"/>
</dbReference>
<proteinExistence type="inferred from homology"/>
<dbReference type="PANTHER" id="PTHR42711">
    <property type="entry name" value="ABC TRANSPORTER ATP-BINDING PROTEIN"/>
    <property type="match status" value="1"/>
</dbReference>
<evidence type="ECO:0000256" key="2">
    <source>
        <dbReference type="ARBA" id="ARBA00022448"/>
    </source>
</evidence>
<keyword evidence="7" id="KW-0378">Hydrolase</keyword>